<evidence type="ECO:0000313" key="3">
    <source>
        <dbReference type="Proteomes" id="UP000711614"/>
    </source>
</evidence>
<reference evidence="2 3" key="1">
    <citation type="submission" date="2021-03" db="EMBL/GenBank/DDBJ databases">
        <title>Sequencing the genomes of 1000 actinobacteria strains.</title>
        <authorList>
            <person name="Klenk H.-P."/>
        </authorList>
    </citation>
    <scope>NUCLEOTIDE SEQUENCE [LARGE SCALE GENOMIC DNA]</scope>
    <source>
        <strain evidence="2 3">DSM 16005</strain>
    </source>
</reference>
<protein>
    <submittedName>
        <fullName evidence="2">Uncharacterized protein</fullName>
    </submittedName>
</protein>
<evidence type="ECO:0000256" key="1">
    <source>
        <dbReference type="SAM" id="Phobius"/>
    </source>
</evidence>
<organism evidence="2 3">
    <name type="scientific">Arthrobacter stackebrandtii</name>
    <dbReference type="NCBI Taxonomy" id="272161"/>
    <lineage>
        <taxon>Bacteria</taxon>
        <taxon>Bacillati</taxon>
        <taxon>Actinomycetota</taxon>
        <taxon>Actinomycetes</taxon>
        <taxon>Micrococcales</taxon>
        <taxon>Micrococcaceae</taxon>
        <taxon>Arthrobacter</taxon>
    </lineage>
</organism>
<evidence type="ECO:0000313" key="2">
    <source>
        <dbReference type="EMBL" id="MBP2414638.1"/>
    </source>
</evidence>
<gene>
    <name evidence="2" type="ORF">JOF48_003437</name>
</gene>
<accession>A0ABS4Z0T5</accession>
<dbReference type="RefSeq" id="WP_209682763.1">
    <property type="nucleotide sequence ID" value="NZ_JAGIOI010000001.1"/>
</dbReference>
<keyword evidence="3" id="KW-1185">Reference proteome</keyword>
<dbReference type="Proteomes" id="UP000711614">
    <property type="component" value="Unassembled WGS sequence"/>
</dbReference>
<feature type="transmembrane region" description="Helical" evidence="1">
    <location>
        <begin position="6"/>
        <end position="29"/>
    </location>
</feature>
<keyword evidence="1" id="KW-0812">Transmembrane</keyword>
<comment type="caution">
    <text evidence="2">The sequence shown here is derived from an EMBL/GenBank/DDBJ whole genome shotgun (WGS) entry which is preliminary data.</text>
</comment>
<keyword evidence="1" id="KW-1133">Transmembrane helix</keyword>
<dbReference type="EMBL" id="JAGIOI010000001">
    <property type="protein sequence ID" value="MBP2414638.1"/>
    <property type="molecule type" value="Genomic_DNA"/>
</dbReference>
<keyword evidence="1" id="KW-0472">Membrane</keyword>
<sequence>MPWWSWILIWVALSALALLFLVFCGFKLWRQVVALVRTFNQVTAERGAFWDKSLEKAAVEHVTEPRTAIPGSAVFATPEKMKDDYLAAKEERRFVRLQRRVARRKERGQLQSLRDIEAIQDVG</sequence>
<name>A0ABS4Z0T5_9MICC</name>
<proteinExistence type="predicted"/>